<feature type="region of interest" description="Disordered" evidence="3">
    <location>
        <begin position="1"/>
        <end position="169"/>
    </location>
</feature>
<dbReference type="InterPro" id="IPR016024">
    <property type="entry name" value="ARM-type_fold"/>
</dbReference>
<evidence type="ECO:0000256" key="1">
    <source>
        <dbReference type="ARBA" id="ARBA00022737"/>
    </source>
</evidence>
<keyword evidence="6" id="KW-1185">Reference proteome</keyword>
<accession>A0A433QER4</accession>
<name>A0A433QER4_9FUNG</name>
<evidence type="ECO:0000256" key="2">
    <source>
        <dbReference type="ARBA" id="ARBA00022884"/>
    </source>
</evidence>
<feature type="compositionally biased region" description="Basic and acidic residues" evidence="3">
    <location>
        <begin position="139"/>
        <end position="169"/>
    </location>
</feature>
<feature type="domain" description="PUM-HD" evidence="4">
    <location>
        <begin position="169"/>
        <end position="557"/>
    </location>
</feature>
<dbReference type="InterPro" id="IPR040059">
    <property type="entry name" value="PUM3"/>
</dbReference>
<dbReference type="PANTHER" id="PTHR13389:SF0">
    <property type="entry name" value="PUMILIO HOMOLOG 3"/>
    <property type="match status" value="1"/>
</dbReference>
<dbReference type="InterPro" id="IPR011989">
    <property type="entry name" value="ARM-like"/>
</dbReference>
<gene>
    <name evidence="5" type="ORF">BC938DRAFT_482034</name>
</gene>
<dbReference type="PANTHER" id="PTHR13389">
    <property type="entry name" value="PUMILIO HOMOLOG 3"/>
    <property type="match status" value="1"/>
</dbReference>
<evidence type="ECO:0000313" key="5">
    <source>
        <dbReference type="EMBL" id="RUS28315.1"/>
    </source>
</evidence>
<evidence type="ECO:0000313" key="6">
    <source>
        <dbReference type="Proteomes" id="UP000274822"/>
    </source>
</evidence>
<dbReference type="EMBL" id="RBNJ01006790">
    <property type="protein sequence ID" value="RUS28315.1"/>
    <property type="molecule type" value="Genomic_DNA"/>
</dbReference>
<dbReference type="Pfam" id="PF00806">
    <property type="entry name" value="PUF"/>
    <property type="match status" value="1"/>
</dbReference>
<feature type="compositionally biased region" description="Basic and acidic residues" evidence="3">
    <location>
        <begin position="114"/>
        <end position="123"/>
    </location>
</feature>
<dbReference type="GO" id="GO:0003729">
    <property type="term" value="F:mRNA binding"/>
    <property type="evidence" value="ECO:0007669"/>
    <property type="project" value="TreeGrafter"/>
</dbReference>
<dbReference type="SMART" id="SM00025">
    <property type="entry name" value="Pumilio"/>
    <property type="match status" value="6"/>
</dbReference>
<dbReference type="Gene3D" id="1.25.10.10">
    <property type="entry name" value="Leucine-rich Repeat Variant"/>
    <property type="match status" value="2"/>
</dbReference>
<dbReference type="GO" id="GO:0005730">
    <property type="term" value="C:nucleolus"/>
    <property type="evidence" value="ECO:0007669"/>
    <property type="project" value="TreeGrafter"/>
</dbReference>
<dbReference type="PROSITE" id="PS50303">
    <property type="entry name" value="PUM_HD"/>
    <property type="match status" value="1"/>
</dbReference>
<dbReference type="InterPro" id="IPR033133">
    <property type="entry name" value="PUM-HD"/>
</dbReference>
<dbReference type="Proteomes" id="UP000274822">
    <property type="component" value="Unassembled WGS sequence"/>
</dbReference>
<feature type="compositionally biased region" description="Acidic residues" evidence="3">
    <location>
        <begin position="124"/>
        <end position="138"/>
    </location>
</feature>
<proteinExistence type="predicted"/>
<protein>
    <submittedName>
        <fullName evidence="5">Armadillo-type protein</fullName>
    </submittedName>
</protein>
<comment type="caution">
    <text evidence="5">The sequence shown here is derived from an EMBL/GenBank/DDBJ whole genome shotgun (WGS) entry which is preliminary data.</text>
</comment>
<feature type="compositionally biased region" description="Basic and acidic residues" evidence="3">
    <location>
        <begin position="34"/>
        <end position="47"/>
    </location>
</feature>
<dbReference type="InterPro" id="IPR012959">
    <property type="entry name" value="CPL_dom"/>
</dbReference>
<dbReference type="AlphaFoldDB" id="A0A433QER4"/>
<dbReference type="Pfam" id="PF08144">
    <property type="entry name" value="CPL"/>
    <property type="match status" value="1"/>
</dbReference>
<dbReference type="GO" id="GO:0006417">
    <property type="term" value="P:regulation of translation"/>
    <property type="evidence" value="ECO:0007669"/>
    <property type="project" value="TreeGrafter"/>
</dbReference>
<evidence type="ECO:0000259" key="4">
    <source>
        <dbReference type="PROSITE" id="PS50303"/>
    </source>
</evidence>
<reference evidence="5 6" key="1">
    <citation type="journal article" date="2018" name="New Phytol.">
        <title>Phylogenomics of Endogonaceae and evolution of mycorrhizas within Mucoromycota.</title>
        <authorList>
            <person name="Chang Y."/>
            <person name="Desiro A."/>
            <person name="Na H."/>
            <person name="Sandor L."/>
            <person name="Lipzen A."/>
            <person name="Clum A."/>
            <person name="Barry K."/>
            <person name="Grigoriev I.V."/>
            <person name="Martin F.M."/>
            <person name="Stajich J.E."/>
            <person name="Smith M.E."/>
            <person name="Bonito G."/>
            <person name="Spatafora J.W."/>
        </authorList>
    </citation>
    <scope>NUCLEOTIDE SEQUENCE [LARGE SCALE GENOMIC DNA]</scope>
    <source>
        <strain evidence="5 6">AD002</strain>
    </source>
</reference>
<feature type="compositionally biased region" description="Acidic residues" evidence="3">
    <location>
        <begin position="48"/>
        <end position="69"/>
    </location>
</feature>
<organism evidence="5 6">
    <name type="scientific">Jimgerdemannia flammicorona</name>
    <dbReference type="NCBI Taxonomy" id="994334"/>
    <lineage>
        <taxon>Eukaryota</taxon>
        <taxon>Fungi</taxon>
        <taxon>Fungi incertae sedis</taxon>
        <taxon>Mucoromycota</taxon>
        <taxon>Mucoromycotina</taxon>
        <taxon>Endogonomycetes</taxon>
        <taxon>Endogonales</taxon>
        <taxon>Endogonaceae</taxon>
        <taxon>Jimgerdemannia</taxon>
    </lineage>
</organism>
<keyword evidence="1" id="KW-0677">Repeat</keyword>
<keyword evidence="2" id="KW-0694">RNA-binding</keyword>
<dbReference type="SUPFAM" id="SSF48371">
    <property type="entry name" value="ARM repeat"/>
    <property type="match status" value="1"/>
</dbReference>
<sequence>MPKTVAKMAPVEIKNKRKLSTGKANPPAKRIKGNKSEFKAIKRKEPEAENENQENDEDKLGAGEEDENEPNDKPKTNLSSHITSWAPLQTEDSKEAHQMKIGPGRKAYKPNSDIIREAEKNQENNEDMLDAGEGDENQEEKPNDKPKTNSKEAHQKQKEIRAERKAHKPNSDMIHEAKKVWEKLRLNDLKLEEKRQFMEEMMALIQGRVQDVIFKHDASRMIQTCLKKGNIKQRNVIAEELKGKYLELSKSMYGKFLVMKVLEHCPKYRDPVLKELRTKVPRLVRHREASHVIEAFFAQFSTAAQRFALISEFYGPEFTLFNKPAKGQTQQTLEEVFQAQPEKKDGILKHLSETLTGTLDKGTLGHSIVHRALLEYLTYADEKGVQNMVDLLKEQLQEIIHTKEGAQVAMLCLSYATAKVSDLDRKLMIKSIKPFLTKICNDEYGHLVLLRLFDVVDDTVLVGKAVLGEISKTLEDLVKDKFGRRVILYLLVGRNTKYFFQETVKLLVSGDEIRAKTSKKEPEIRSKELLASISPALITMVKEKAGILIRDKLASQVVKEIMLHAIGNKTDALKAIGRLVGEDPEKDNHVMEDSFANRVIKALVHADHAKDADEKAVEPLEAGPLILEQVKPHLLRYATNWGSFVIVALAEEPETKSEVLKLLKSHVEALEKAAADSKEEKGNNGAKLLVKMLQDGK</sequence>
<evidence type="ECO:0000256" key="3">
    <source>
        <dbReference type="SAM" id="MobiDB-lite"/>
    </source>
</evidence>
<dbReference type="InterPro" id="IPR001313">
    <property type="entry name" value="Pumilio_RNA-bd_rpt"/>
</dbReference>
<feature type="compositionally biased region" description="Polar residues" evidence="3">
    <location>
        <begin position="76"/>
        <end position="87"/>
    </location>
</feature>